<dbReference type="PANTHER" id="PTHR42711">
    <property type="entry name" value="ABC TRANSPORTER ATP-BINDING PROTEIN"/>
    <property type="match status" value="1"/>
</dbReference>
<dbReference type="Pfam" id="PF00005">
    <property type="entry name" value="ABC_tran"/>
    <property type="match status" value="1"/>
</dbReference>
<dbReference type="SMART" id="SM00382">
    <property type="entry name" value="AAA"/>
    <property type="match status" value="1"/>
</dbReference>
<evidence type="ECO:0000256" key="4">
    <source>
        <dbReference type="ARBA" id="ARBA00022840"/>
    </source>
</evidence>
<sequence length="252" mass="26988">MNPAEQPSALQVRGLTKRFDRPAVDALDLTVRPGEFYALLGPNGAGKTTTLRMVAGLLRPDAGSVSVLGIDALADPIAAKQITAWVSDEPMIYDKLTPLEYLAFVAGLWGIDPKISESSAHDLLVSLGLEPHLHERCEGFSKGMRQKVALAGALVHEPRLIILDEPLTGLDALSARHVKGLLGDRVRSGCTVIMTTHILEVAERMADRIGVIASGRLVAEGTLAELRQQNGRNDTSLEDMFIALVEVEAAAA</sequence>
<dbReference type="RefSeq" id="WP_146689710.1">
    <property type="nucleotide sequence ID" value="NZ_LT629750.1"/>
</dbReference>
<dbReference type="GO" id="GO:0016887">
    <property type="term" value="F:ATP hydrolysis activity"/>
    <property type="evidence" value="ECO:0007669"/>
    <property type="project" value="InterPro"/>
</dbReference>
<dbReference type="Proteomes" id="UP000243904">
    <property type="component" value="Chromosome I"/>
</dbReference>
<evidence type="ECO:0000256" key="5">
    <source>
        <dbReference type="ARBA" id="ARBA00024722"/>
    </source>
</evidence>
<keyword evidence="8" id="KW-1185">Reference proteome</keyword>
<name>A0A1H1ZWJ3_9BRAD</name>
<dbReference type="AlphaFoldDB" id="A0A1H1ZWJ3"/>
<evidence type="ECO:0000256" key="3">
    <source>
        <dbReference type="ARBA" id="ARBA00022741"/>
    </source>
</evidence>
<keyword evidence="3" id="KW-0547">Nucleotide-binding</keyword>
<evidence type="ECO:0000259" key="6">
    <source>
        <dbReference type="PROSITE" id="PS50893"/>
    </source>
</evidence>
<reference evidence="8" key="1">
    <citation type="submission" date="2016-10" db="EMBL/GenBank/DDBJ databases">
        <authorList>
            <person name="Varghese N."/>
            <person name="Submissions S."/>
        </authorList>
    </citation>
    <scope>NUCLEOTIDE SEQUENCE [LARGE SCALE GENOMIC DNA]</scope>
    <source>
        <strain evidence="8">GAS369</strain>
    </source>
</reference>
<dbReference type="InterPro" id="IPR003593">
    <property type="entry name" value="AAA+_ATPase"/>
</dbReference>
<dbReference type="Gene3D" id="3.40.50.300">
    <property type="entry name" value="P-loop containing nucleotide triphosphate hydrolases"/>
    <property type="match status" value="1"/>
</dbReference>
<keyword evidence="4 7" id="KW-0067">ATP-binding</keyword>
<proteinExistence type="inferred from homology"/>
<protein>
    <submittedName>
        <fullName evidence="7">ABC-2 type transport system ATP-binding protein</fullName>
    </submittedName>
</protein>
<comment type="function">
    <text evidence="5">Involved in beta-(1--&gt;2)glucan export. Transmembrane domains (TMD) form a pore in the inner membrane and the ATP-binding domain (NBD) is responsible for energy generation.</text>
</comment>
<accession>A0A1H1ZWJ3</accession>
<gene>
    <name evidence="7" type="ORF">SAMN05444158_5727</name>
</gene>
<evidence type="ECO:0000256" key="1">
    <source>
        <dbReference type="ARBA" id="ARBA00005417"/>
    </source>
</evidence>
<dbReference type="InterPro" id="IPR003439">
    <property type="entry name" value="ABC_transporter-like_ATP-bd"/>
</dbReference>
<dbReference type="GO" id="GO:0005524">
    <property type="term" value="F:ATP binding"/>
    <property type="evidence" value="ECO:0007669"/>
    <property type="project" value="UniProtKB-KW"/>
</dbReference>
<dbReference type="InterPro" id="IPR017871">
    <property type="entry name" value="ABC_transporter-like_CS"/>
</dbReference>
<dbReference type="PANTHER" id="PTHR42711:SF16">
    <property type="entry name" value="ABC TRANSPORTER ATP-BINDING PROTEIN"/>
    <property type="match status" value="1"/>
</dbReference>
<dbReference type="SUPFAM" id="SSF52540">
    <property type="entry name" value="P-loop containing nucleoside triphosphate hydrolases"/>
    <property type="match status" value="1"/>
</dbReference>
<comment type="similarity">
    <text evidence="1">Belongs to the ABC transporter superfamily.</text>
</comment>
<feature type="domain" description="ABC transporter" evidence="6">
    <location>
        <begin position="10"/>
        <end position="239"/>
    </location>
</feature>
<organism evidence="7 8">
    <name type="scientific">Bradyrhizobium canariense</name>
    <dbReference type="NCBI Taxonomy" id="255045"/>
    <lineage>
        <taxon>Bacteria</taxon>
        <taxon>Pseudomonadati</taxon>
        <taxon>Pseudomonadota</taxon>
        <taxon>Alphaproteobacteria</taxon>
        <taxon>Hyphomicrobiales</taxon>
        <taxon>Nitrobacteraceae</taxon>
        <taxon>Bradyrhizobium</taxon>
    </lineage>
</organism>
<dbReference type="EMBL" id="LT629750">
    <property type="protein sequence ID" value="SDT38161.1"/>
    <property type="molecule type" value="Genomic_DNA"/>
</dbReference>
<keyword evidence="2" id="KW-0813">Transport</keyword>
<dbReference type="InterPro" id="IPR027417">
    <property type="entry name" value="P-loop_NTPase"/>
</dbReference>
<evidence type="ECO:0000313" key="7">
    <source>
        <dbReference type="EMBL" id="SDT38161.1"/>
    </source>
</evidence>
<evidence type="ECO:0000313" key="8">
    <source>
        <dbReference type="Proteomes" id="UP000243904"/>
    </source>
</evidence>
<dbReference type="PROSITE" id="PS00211">
    <property type="entry name" value="ABC_TRANSPORTER_1"/>
    <property type="match status" value="1"/>
</dbReference>
<evidence type="ECO:0000256" key="2">
    <source>
        <dbReference type="ARBA" id="ARBA00022448"/>
    </source>
</evidence>
<dbReference type="InterPro" id="IPR050763">
    <property type="entry name" value="ABC_transporter_ATP-binding"/>
</dbReference>
<dbReference type="CDD" id="cd03230">
    <property type="entry name" value="ABC_DR_subfamily_A"/>
    <property type="match status" value="1"/>
</dbReference>
<dbReference type="PROSITE" id="PS50893">
    <property type="entry name" value="ABC_TRANSPORTER_2"/>
    <property type="match status" value="1"/>
</dbReference>